<gene>
    <name evidence="1" type="ORF">LLUT_LOCUS15985</name>
</gene>
<evidence type="ECO:0000313" key="1">
    <source>
        <dbReference type="EMBL" id="CAL0314925.1"/>
    </source>
</evidence>
<sequence>MSVNRLCPWQLHPLFVQLLGETNLNALRVLVGRAHRNTIKPVLEEIPQNRDDVQRKKFENADLGK</sequence>
<evidence type="ECO:0000313" key="2">
    <source>
        <dbReference type="Proteomes" id="UP001497480"/>
    </source>
</evidence>
<accession>A0AAV1WZV8</accession>
<dbReference type="EMBL" id="CAXHTB010000011">
    <property type="protein sequence ID" value="CAL0314925.1"/>
    <property type="molecule type" value="Genomic_DNA"/>
</dbReference>
<keyword evidence="2" id="KW-1185">Reference proteome</keyword>
<dbReference type="Proteomes" id="UP001497480">
    <property type="component" value="Unassembled WGS sequence"/>
</dbReference>
<organism evidence="1 2">
    <name type="scientific">Lupinus luteus</name>
    <name type="common">European yellow lupine</name>
    <dbReference type="NCBI Taxonomy" id="3873"/>
    <lineage>
        <taxon>Eukaryota</taxon>
        <taxon>Viridiplantae</taxon>
        <taxon>Streptophyta</taxon>
        <taxon>Embryophyta</taxon>
        <taxon>Tracheophyta</taxon>
        <taxon>Spermatophyta</taxon>
        <taxon>Magnoliopsida</taxon>
        <taxon>eudicotyledons</taxon>
        <taxon>Gunneridae</taxon>
        <taxon>Pentapetalae</taxon>
        <taxon>rosids</taxon>
        <taxon>fabids</taxon>
        <taxon>Fabales</taxon>
        <taxon>Fabaceae</taxon>
        <taxon>Papilionoideae</taxon>
        <taxon>50 kb inversion clade</taxon>
        <taxon>genistoids sensu lato</taxon>
        <taxon>core genistoids</taxon>
        <taxon>Genisteae</taxon>
        <taxon>Lupinus</taxon>
    </lineage>
</organism>
<reference evidence="1 2" key="1">
    <citation type="submission" date="2024-03" db="EMBL/GenBank/DDBJ databases">
        <authorList>
            <person name="Martinez-Hernandez J."/>
        </authorList>
    </citation>
    <scope>NUCLEOTIDE SEQUENCE [LARGE SCALE GENOMIC DNA]</scope>
</reference>
<dbReference type="AlphaFoldDB" id="A0AAV1WZV8"/>
<protein>
    <submittedName>
        <fullName evidence="1">Uncharacterized protein</fullName>
    </submittedName>
</protein>
<comment type="caution">
    <text evidence="1">The sequence shown here is derived from an EMBL/GenBank/DDBJ whole genome shotgun (WGS) entry which is preliminary data.</text>
</comment>
<name>A0AAV1WZV8_LUPLU</name>
<proteinExistence type="predicted"/>